<dbReference type="AlphaFoldDB" id="A0A4R2PWN9"/>
<reference evidence="1 2" key="1">
    <citation type="submission" date="2019-03" db="EMBL/GenBank/DDBJ databases">
        <title>Genomic Encyclopedia of Type Strains, Phase IV (KMG-IV): sequencing the most valuable type-strain genomes for metagenomic binning, comparative biology and taxonomic classification.</title>
        <authorList>
            <person name="Goeker M."/>
        </authorList>
    </citation>
    <scope>NUCLEOTIDE SEQUENCE [LARGE SCALE GENOMIC DNA]</scope>
    <source>
        <strain evidence="1 2">DSM 18063</strain>
    </source>
</reference>
<accession>A0A4R2PWN9</accession>
<evidence type="ECO:0000313" key="1">
    <source>
        <dbReference type="EMBL" id="TCP40563.1"/>
    </source>
</evidence>
<proteinExistence type="predicted"/>
<gene>
    <name evidence="1" type="ORF">EV662_107174</name>
</gene>
<keyword evidence="2" id="KW-1185">Reference proteome</keyword>
<sequence>MREFLALAIFFAALAVAPIVAADDPAPSMTGVQTGP</sequence>
<protein>
    <submittedName>
        <fullName evidence="1">Uncharacterized protein</fullName>
    </submittedName>
</protein>
<dbReference type="Proteomes" id="UP000294835">
    <property type="component" value="Unassembled WGS sequence"/>
</dbReference>
<name>A0A4R2PWN9_9RHOB</name>
<dbReference type="EMBL" id="SLXP01000007">
    <property type="protein sequence ID" value="TCP40563.1"/>
    <property type="molecule type" value="Genomic_DNA"/>
</dbReference>
<evidence type="ECO:0000313" key="2">
    <source>
        <dbReference type="Proteomes" id="UP000294835"/>
    </source>
</evidence>
<comment type="caution">
    <text evidence="1">The sequence shown here is derived from an EMBL/GenBank/DDBJ whole genome shotgun (WGS) entry which is preliminary data.</text>
</comment>
<organism evidence="1 2">
    <name type="scientific">Rhodovulum marinum</name>
    <dbReference type="NCBI Taxonomy" id="320662"/>
    <lineage>
        <taxon>Bacteria</taxon>
        <taxon>Pseudomonadati</taxon>
        <taxon>Pseudomonadota</taxon>
        <taxon>Alphaproteobacteria</taxon>
        <taxon>Rhodobacterales</taxon>
        <taxon>Paracoccaceae</taxon>
        <taxon>Rhodovulum</taxon>
    </lineage>
</organism>